<feature type="transmembrane region" description="Helical" evidence="7">
    <location>
        <begin position="94"/>
        <end position="114"/>
    </location>
</feature>
<keyword evidence="4" id="KW-1001">Plastid inner membrane</keyword>
<comment type="function">
    <text evidence="7">Involved in protein precursor import into chloroplasts.</text>
</comment>
<feature type="transmembrane region" description="Helical" evidence="7">
    <location>
        <begin position="24"/>
        <end position="44"/>
    </location>
</feature>
<evidence type="ECO:0000256" key="5">
    <source>
        <dbReference type="ARBA" id="ARBA00022989"/>
    </source>
</evidence>
<evidence type="ECO:0000256" key="1">
    <source>
        <dbReference type="ARBA" id="ARBA00004478"/>
    </source>
</evidence>
<dbReference type="InterPro" id="IPR015894">
    <property type="entry name" value="Guanylate-bd_N"/>
</dbReference>
<dbReference type="Gene3D" id="3.40.50.300">
    <property type="entry name" value="P-loop containing nucleotide triphosphate hydrolases"/>
    <property type="match status" value="1"/>
</dbReference>
<keyword evidence="7" id="KW-0150">Chloroplast</keyword>
<dbReference type="GO" id="GO:0009706">
    <property type="term" value="C:chloroplast inner membrane"/>
    <property type="evidence" value="ECO:0007669"/>
    <property type="project" value="UniProtKB-SubCell"/>
</dbReference>
<evidence type="ECO:0000313" key="9">
    <source>
        <dbReference type="EMBL" id="WOL20726.1"/>
    </source>
</evidence>
<evidence type="ECO:0000256" key="4">
    <source>
        <dbReference type="ARBA" id="ARBA00022780"/>
    </source>
</evidence>
<evidence type="ECO:0000256" key="6">
    <source>
        <dbReference type="ARBA" id="ARBA00023136"/>
    </source>
</evidence>
<evidence type="ECO:0000256" key="2">
    <source>
        <dbReference type="ARBA" id="ARBA00009596"/>
    </source>
</evidence>
<comment type="caution">
    <text evidence="7">Lacks conserved residue(s) required for the propagation of feature annotation.</text>
</comment>
<dbReference type="PANTHER" id="PTHR33510:SF5">
    <property type="entry name" value="PROTEIN TIC 20-II, CHLOROPLASTIC"/>
    <property type="match status" value="1"/>
</dbReference>
<evidence type="ECO:0000256" key="3">
    <source>
        <dbReference type="ARBA" id="ARBA00022692"/>
    </source>
</evidence>
<dbReference type="EMBL" id="CP136898">
    <property type="protein sequence ID" value="WOL20726.1"/>
    <property type="molecule type" value="Genomic_DNA"/>
</dbReference>
<accession>A0AAQ3L9E0</accession>
<dbReference type="GO" id="GO:0005525">
    <property type="term" value="F:GTP binding"/>
    <property type="evidence" value="ECO:0007669"/>
    <property type="project" value="InterPro"/>
</dbReference>
<sequence length="181" mass="20419">MIDDMATVLRPRRSPIAFCGRKTLYLSLSLSLAFVAFFALYLGVIRNPSLSRYIHFNSMQVVVLDVLLALPALFQLVFDTPSRGVGFRVMEMGYHAIFAFSFACFVYSIFSCVLGRTSNLSIVVAVADQQLVGHMRDTKTKGIWVWCTPIKMDIDGRKVYVLYLDTEGFESVGKSNVYDDR</sequence>
<dbReference type="Proteomes" id="UP001327560">
    <property type="component" value="Chromosome 9"/>
</dbReference>
<dbReference type="Pfam" id="PF16166">
    <property type="entry name" value="TIC20"/>
    <property type="match status" value="1"/>
</dbReference>
<evidence type="ECO:0000256" key="7">
    <source>
        <dbReference type="RuleBase" id="RU367003"/>
    </source>
</evidence>
<evidence type="ECO:0000313" key="10">
    <source>
        <dbReference type="Proteomes" id="UP001327560"/>
    </source>
</evidence>
<reference evidence="9 10" key="1">
    <citation type="submission" date="2023-10" db="EMBL/GenBank/DDBJ databases">
        <title>Chromosome-scale genome assembly provides insights into flower coloration mechanisms of Canna indica.</title>
        <authorList>
            <person name="Li C."/>
        </authorList>
    </citation>
    <scope>NUCLEOTIDE SEQUENCE [LARGE SCALE GENOMIC DNA]</scope>
    <source>
        <tissue evidence="9">Flower</tissue>
    </source>
</reference>
<dbReference type="AlphaFoldDB" id="A0AAQ3L9E0"/>
<keyword evidence="10" id="KW-1185">Reference proteome</keyword>
<dbReference type="PANTHER" id="PTHR33510">
    <property type="entry name" value="PROTEIN TIC 20-II, CHLOROPLASTIC"/>
    <property type="match status" value="1"/>
</dbReference>
<dbReference type="GO" id="GO:0003924">
    <property type="term" value="F:GTPase activity"/>
    <property type="evidence" value="ECO:0007669"/>
    <property type="project" value="InterPro"/>
</dbReference>
<keyword evidence="5 7" id="KW-1133">Transmembrane helix</keyword>
<feature type="transmembrane region" description="Helical" evidence="7">
    <location>
        <begin position="56"/>
        <end position="74"/>
    </location>
</feature>
<name>A0AAQ3L9E0_9LILI</name>
<proteinExistence type="inferred from homology"/>
<feature type="domain" description="Guanylate-binding protein N-terminal" evidence="8">
    <location>
        <begin position="137"/>
        <end position="180"/>
    </location>
</feature>
<dbReference type="InterPro" id="IPR027417">
    <property type="entry name" value="P-loop_NTPase"/>
</dbReference>
<keyword evidence="3 7" id="KW-0812">Transmembrane</keyword>
<comment type="similarity">
    <text evidence="2 7">Belongs to the Tic20 family.</text>
</comment>
<evidence type="ECO:0000259" key="8">
    <source>
        <dbReference type="Pfam" id="PF02263"/>
    </source>
</evidence>
<keyword evidence="7" id="KW-0934">Plastid</keyword>
<dbReference type="InterPro" id="IPR005691">
    <property type="entry name" value="Tic20"/>
</dbReference>
<organism evidence="9 10">
    <name type="scientific">Canna indica</name>
    <name type="common">Indian-shot</name>
    <dbReference type="NCBI Taxonomy" id="4628"/>
    <lineage>
        <taxon>Eukaryota</taxon>
        <taxon>Viridiplantae</taxon>
        <taxon>Streptophyta</taxon>
        <taxon>Embryophyta</taxon>
        <taxon>Tracheophyta</taxon>
        <taxon>Spermatophyta</taxon>
        <taxon>Magnoliopsida</taxon>
        <taxon>Liliopsida</taxon>
        <taxon>Zingiberales</taxon>
        <taxon>Cannaceae</taxon>
        <taxon>Canna</taxon>
    </lineage>
</organism>
<dbReference type="Pfam" id="PF02263">
    <property type="entry name" value="GBP"/>
    <property type="match status" value="1"/>
</dbReference>
<comment type="subcellular location">
    <subcellularLocation>
        <location evidence="1">Plastid</location>
        <location evidence="1">Chloroplast inner membrane</location>
        <topology evidence="1">Multi-pass membrane protein</topology>
    </subcellularLocation>
    <subcellularLocation>
        <location evidence="7">Plastid</location>
        <location evidence="7">Chloroplast membrane</location>
        <topology evidence="7">Multi-pass membrane protein</topology>
    </subcellularLocation>
</comment>
<keyword evidence="6 7" id="KW-0472">Membrane</keyword>
<protein>
    <recommendedName>
        <fullName evidence="7">Protein TIC 20</fullName>
    </recommendedName>
</protein>
<gene>
    <name evidence="9" type="ORF">Cni_G29532</name>
</gene>